<accession>A0AAD9LJ81</accession>
<dbReference type="EMBL" id="JAHBMH010000024">
    <property type="protein sequence ID" value="KAK1938678.1"/>
    <property type="molecule type" value="Genomic_DNA"/>
</dbReference>
<protein>
    <submittedName>
        <fullName evidence="1">Uncharacterized protein</fullName>
    </submittedName>
</protein>
<comment type="caution">
    <text evidence="1">The sequence shown here is derived from an EMBL/GenBank/DDBJ whole genome shotgun (WGS) entry which is preliminary data.</text>
</comment>
<dbReference type="Proteomes" id="UP001195914">
    <property type="component" value="Unassembled WGS sequence"/>
</dbReference>
<organism evidence="1 2">
    <name type="scientific">Babesia divergens</name>
    <dbReference type="NCBI Taxonomy" id="32595"/>
    <lineage>
        <taxon>Eukaryota</taxon>
        <taxon>Sar</taxon>
        <taxon>Alveolata</taxon>
        <taxon>Apicomplexa</taxon>
        <taxon>Aconoidasida</taxon>
        <taxon>Piroplasmida</taxon>
        <taxon>Babesiidae</taxon>
        <taxon>Babesia</taxon>
    </lineage>
</organism>
<name>A0AAD9LJ81_BABDI</name>
<reference evidence="1" key="2">
    <citation type="submission" date="2021-05" db="EMBL/GenBank/DDBJ databases">
        <authorList>
            <person name="Pain A."/>
        </authorList>
    </citation>
    <scope>NUCLEOTIDE SEQUENCE</scope>
    <source>
        <strain evidence="1">1802A</strain>
    </source>
</reference>
<gene>
    <name evidence="1" type="ORF">X943_003346</name>
</gene>
<evidence type="ECO:0000313" key="1">
    <source>
        <dbReference type="EMBL" id="KAK1938678.1"/>
    </source>
</evidence>
<evidence type="ECO:0000313" key="2">
    <source>
        <dbReference type="Proteomes" id="UP001195914"/>
    </source>
</evidence>
<reference evidence="1" key="1">
    <citation type="journal article" date="2014" name="Nucleic Acids Res.">
        <title>The evolutionary dynamics of variant antigen genes in Babesia reveal a history of genomic innovation underlying host-parasite interaction.</title>
        <authorList>
            <person name="Jackson A.P."/>
            <person name="Otto T.D."/>
            <person name="Darby A."/>
            <person name="Ramaprasad A."/>
            <person name="Xia D."/>
            <person name="Echaide I.E."/>
            <person name="Farber M."/>
            <person name="Gahlot S."/>
            <person name="Gamble J."/>
            <person name="Gupta D."/>
            <person name="Gupta Y."/>
            <person name="Jackson L."/>
            <person name="Malandrin L."/>
            <person name="Malas T.B."/>
            <person name="Moussa E."/>
            <person name="Nair M."/>
            <person name="Reid A.J."/>
            <person name="Sanders M."/>
            <person name="Sharma J."/>
            <person name="Tracey A."/>
            <person name="Quail M.A."/>
            <person name="Weir W."/>
            <person name="Wastling J.M."/>
            <person name="Hall N."/>
            <person name="Willadsen P."/>
            <person name="Lingelbach K."/>
            <person name="Shiels B."/>
            <person name="Tait A."/>
            <person name="Berriman M."/>
            <person name="Allred D.R."/>
            <person name="Pain A."/>
        </authorList>
    </citation>
    <scope>NUCLEOTIDE SEQUENCE</scope>
    <source>
        <strain evidence="1">1802A</strain>
    </source>
</reference>
<proteinExistence type="predicted"/>
<dbReference type="AlphaFoldDB" id="A0AAD9LJ81"/>
<sequence length="464" mass="52572">MEQAPVSKLDKICHEIFASTLRASYTSPRDEEPTSKRLLYAEKIAALANKLSDPRTLRLNLLKAPKLRKIGDVEREFLKAAMPTLICSARPYNTPYVLEKGGSVLNRWAGITDSIDSPPEDVTELFISPQAFKNTLLKLLVGNSDDNRVVNMRNMVNGVPWSSSDVEGAQTAVDDDAECTFHPKINRYPKYLKNAPKPRFPKNTIGRRLKDFLETPQPRHGCEEYYDDNDELDLEITADDHGPTDYSSPFNNRCPLTTPIRRYADRGRQEQLTPSRKGAMDCRVGDGYMMAETYRDSYNGISPKVDEIDELLSSLPRLDEKLFMSNGYKGADTKLRFVTPHRSHLYSEIACAPQQCDKTTSSPWQDLLRGGYLPNTMRFSIDHHRNHDVETNNRRYVGSMKGCDFVLPQTMAVPMFTRSGGADLLDQNEAYYTTMQSLRKGNTPLDILEAQLAQPIINVMKLRC</sequence>
<keyword evidence="2" id="KW-1185">Reference proteome</keyword>